<dbReference type="GO" id="GO:0140326">
    <property type="term" value="F:ATPase-coupled intramembrane lipid transporter activity"/>
    <property type="evidence" value="ECO:0007669"/>
    <property type="project" value="TreeGrafter"/>
</dbReference>
<feature type="transmembrane region" description="Helical" evidence="8">
    <location>
        <begin position="1220"/>
        <end position="1242"/>
    </location>
</feature>
<dbReference type="GO" id="GO:0005886">
    <property type="term" value="C:plasma membrane"/>
    <property type="evidence" value="ECO:0007669"/>
    <property type="project" value="TreeGrafter"/>
</dbReference>
<keyword evidence="5 8" id="KW-1133">Transmembrane helix</keyword>
<evidence type="ECO:0000259" key="10">
    <source>
        <dbReference type="Pfam" id="PF16209"/>
    </source>
</evidence>
<accession>A0A4Z1SQN7</accession>
<evidence type="ECO:0000256" key="4">
    <source>
        <dbReference type="ARBA" id="ARBA00022842"/>
    </source>
</evidence>
<protein>
    <submittedName>
        <fullName evidence="12">Putative Phospholipid-transporting ATPase IIB</fullName>
    </submittedName>
</protein>
<feature type="compositionally biased region" description="Gly residues" evidence="7">
    <location>
        <begin position="22"/>
        <end position="31"/>
    </location>
</feature>
<dbReference type="GO" id="GO:0000166">
    <property type="term" value="F:nucleotide binding"/>
    <property type="evidence" value="ECO:0007669"/>
    <property type="project" value="InterPro"/>
</dbReference>
<name>A0A4Z1SQN7_GIAMU</name>
<organism evidence="12 13">
    <name type="scientific">Giardia muris</name>
    <dbReference type="NCBI Taxonomy" id="5742"/>
    <lineage>
        <taxon>Eukaryota</taxon>
        <taxon>Metamonada</taxon>
        <taxon>Diplomonadida</taxon>
        <taxon>Hexamitidae</taxon>
        <taxon>Giardiinae</taxon>
        <taxon>Giardia</taxon>
    </lineage>
</organism>
<dbReference type="GO" id="GO:0006897">
    <property type="term" value="P:endocytosis"/>
    <property type="evidence" value="ECO:0007669"/>
    <property type="project" value="TreeGrafter"/>
</dbReference>
<feature type="transmembrane region" description="Helical" evidence="8">
    <location>
        <begin position="1142"/>
        <end position="1162"/>
    </location>
</feature>
<feature type="transmembrane region" description="Helical" evidence="8">
    <location>
        <begin position="1168"/>
        <end position="1190"/>
    </location>
</feature>
<evidence type="ECO:0000256" key="8">
    <source>
        <dbReference type="SAM" id="Phobius"/>
    </source>
</evidence>
<dbReference type="OrthoDB" id="377733at2759"/>
<dbReference type="PRINTS" id="PR00119">
    <property type="entry name" value="CATATPASE"/>
</dbReference>
<dbReference type="VEuPathDB" id="GiardiaDB:GMRT_12398"/>
<dbReference type="GO" id="GO:0005768">
    <property type="term" value="C:endosome"/>
    <property type="evidence" value="ECO:0007669"/>
    <property type="project" value="TreeGrafter"/>
</dbReference>
<dbReference type="Proteomes" id="UP000315496">
    <property type="component" value="Chromosome 4"/>
</dbReference>
<evidence type="ECO:0000313" key="12">
    <source>
        <dbReference type="EMBL" id="TNJ27245.1"/>
    </source>
</evidence>
<feature type="domain" description="P-type ATPase C-terminal" evidence="11">
    <location>
        <begin position="1108"/>
        <end position="1344"/>
    </location>
</feature>
<feature type="transmembrane region" description="Helical" evidence="8">
    <location>
        <begin position="1254"/>
        <end position="1276"/>
    </location>
</feature>
<dbReference type="SUPFAM" id="SSF81660">
    <property type="entry name" value="Metal cation-transporting ATPase, ATP-binding domain N"/>
    <property type="match status" value="1"/>
</dbReference>
<dbReference type="Gene3D" id="3.40.50.1000">
    <property type="entry name" value="HAD superfamily/HAD-like"/>
    <property type="match status" value="2"/>
</dbReference>
<comment type="subcellular location">
    <subcellularLocation>
        <location evidence="1">Membrane</location>
        <topology evidence="1">Multi-pass membrane protein</topology>
    </subcellularLocation>
</comment>
<dbReference type="GO" id="GO:0006890">
    <property type="term" value="P:retrograde vesicle-mediated transport, Golgi to endoplasmic reticulum"/>
    <property type="evidence" value="ECO:0007669"/>
    <property type="project" value="TreeGrafter"/>
</dbReference>
<comment type="caution">
    <text evidence="12">The sequence shown here is derived from an EMBL/GenBank/DDBJ whole genome shotgun (WGS) entry which is preliminary data.</text>
</comment>
<feature type="compositionally biased region" description="Basic and acidic residues" evidence="7">
    <location>
        <begin position="70"/>
        <end position="79"/>
    </location>
</feature>
<dbReference type="InterPro" id="IPR036412">
    <property type="entry name" value="HAD-like_sf"/>
</dbReference>
<evidence type="ECO:0000256" key="5">
    <source>
        <dbReference type="ARBA" id="ARBA00022989"/>
    </source>
</evidence>
<feature type="domain" description="P-type ATPase A" evidence="9">
    <location>
        <begin position="236"/>
        <end position="268"/>
    </location>
</feature>
<dbReference type="Gene3D" id="1.20.1110.10">
    <property type="entry name" value="Calcium-transporting ATPase, transmembrane domain"/>
    <property type="match status" value="1"/>
</dbReference>
<evidence type="ECO:0000259" key="11">
    <source>
        <dbReference type="Pfam" id="PF16212"/>
    </source>
</evidence>
<keyword evidence="2 8" id="KW-0812">Transmembrane</keyword>
<dbReference type="GO" id="GO:0005802">
    <property type="term" value="C:trans-Golgi network"/>
    <property type="evidence" value="ECO:0007669"/>
    <property type="project" value="TreeGrafter"/>
</dbReference>
<dbReference type="SUPFAM" id="SSF81653">
    <property type="entry name" value="Calcium ATPase, transduction domain A"/>
    <property type="match status" value="1"/>
</dbReference>
<gene>
    <name evidence="12" type="ORF">GMRT_12398</name>
</gene>
<keyword evidence="3" id="KW-0479">Metal-binding</keyword>
<keyword evidence="4" id="KW-0460">Magnesium</keyword>
<feature type="domain" description="P-type ATPase N-terminal" evidence="10">
    <location>
        <begin position="140"/>
        <end position="191"/>
    </location>
</feature>
<evidence type="ECO:0000256" key="6">
    <source>
        <dbReference type="ARBA" id="ARBA00023136"/>
    </source>
</evidence>
<dbReference type="GO" id="GO:0046872">
    <property type="term" value="F:metal ion binding"/>
    <property type="evidence" value="ECO:0007669"/>
    <property type="project" value="UniProtKB-KW"/>
</dbReference>
<dbReference type="InterPro" id="IPR023298">
    <property type="entry name" value="ATPase_P-typ_TM_dom_sf"/>
</dbReference>
<dbReference type="Gene3D" id="2.70.150.10">
    <property type="entry name" value="Calcium-transporting ATPase, cytoplasmic transduction domain A"/>
    <property type="match status" value="1"/>
</dbReference>
<dbReference type="InterPro" id="IPR023214">
    <property type="entry name" value="HAD_sf"/>
</dbReference>
<dbReference type="SUPFAM" id="SSF56784">
    <property type="entry name" value="HAD-like"/>
    <property type="match status" value="1"/>
</dbReference>
<dbReference type="Pfam" id="PF16209">
    <property type="entry name" value="PhoLip_ATPase_N"/>
    <property type="match status" value="1"/>
</dbReference>
<evidence type="ECO:0000256" key="7">
    <source>
        <dbReference type="SAM" id="MobiDB-lite"/>
    </source>
</evidence>
<dbReference type="InterPro" id="IPR059000">
    <property type="entry name" value="ATPase_P-type_domA"/>
</dbReference>
<dbReference type="PANTHER" id="PTHR24092:SF5">
    <property type="entry name" value="PHOSPHOLIPID-TRANSPORTING ATPASE"/>
    <property type="match status" value="1"/>
</dbReference>
<feature type="region of interest" description="Disordered" evidence="7">
    <location>
        <begin position="59"/>
        <end position="93"/>
    </location>
</feature>
<evidence type="ECO:0000256" key="1">
    <source>
        <dbReference type="ARBA" id="ARBA00004141"/>
    </source>
</evidence>
<dbReference type="GO" id="GO:0045332">
    <property type="term" value="P:phospholipid translocation"/>
    <property type="evidence" value="ECO:0007669"/>
    <property type="project" value="TreeGrafter"/>
</dbReference>
<reference evidence="12 13" key="1">
    <citation type="submission" date="2019-05" db="EMBL/GenBank/DDBJ databases">
        <title>The compact genome of Giardia muris reveals important steps in the evolution of intestinal protozoan parasites.</title>
        <authorList>
            <person name="Xu F."/>
            <person name="Jimenez-Gonzalez A."/>
            <person name="Einarsson E."/>
            <person name="Astvaldsson A."/>
            <person name="Peirasmaki D."/>
            <person name="Eckmann L."/>
            <person name="Andersson J.O."/>
            <person name="Svard S.G."/>
            <person name="Jerlstrom-Hultqvist J."/>
        </authorList>
    </citation>
    <scope>NUCLEOTIDE SEQUENCE [LARGE SCALE GENOMIC DNA]</scope>
    <source>
        <strain evidence="12 13">Roberts-Thomson</strain>
    </source>
</reference>
<dbReference type="EMBL" id="VDLU01000004">
    <property type="protein sequence ID" value="TNJ27245.1"/>
    <property type="molecule type" value="Genomic_DNA"/>
</dbReference>
<dbReference type="InterPro" id="IPR023299">
    <property type="entry name" value="ATPase_P-typ_cyto_dom_N"/>
</dbReference>
<dbReference type="Gene3D" id="3.40.1110.10">
    <property type="entry name" value="Calcium-transporting ATPase, cytoplasmic domain N"/>
    <property type="match status" value="2"/>
</dbReference>
<evidence type="ECO:0000256" key="2">
    <source>
        <dbReference type="ARBA" id="ARBA00022692"/>
    </source>
</evidence>
<sequence length="1379" mass="153397">MSDLVREYHELEALANERMSSHGGGGGGGDHPGAMHGEQQEEVTPLIAPLTIQTATHVPWPLTQHKRHQTPRDSERGVAEEPSQPSPTASLLNTLQVKTRKAMSRFRRRPVYRAGHRRGAKAQFSPRKLYLHAPPSAEAPRNVIKNTKYNAFTFIPKILYEQFRYFFNLYFLGITITQFFPPLKVGFLFTYIAPLVLVLSITMCKELIDDVRRAVRDRAVNNEEYMRLQPDASSSDDVQPIKSRDIVVGDILVLHPGQRVPADCVVLHLVSDDTPVAECYAKSDQLDGETDWKMRRPLAFTQERGISFLTSSESRAIFEIEAANKRLYNFAGRAIYRQAEGGGRDRDRDGVGGIQTEAITLDNTIWASMVLTSPTDAVVLVVYTGGETRQRLNTNAPRVKSGLFDHEVDRKSMYLFWIQFVAAFIYGALSGHSPLHSTFYLTCFRFLLLFSALIPISLRVNIDLAKILFSILIRRDKEMQTPVVRSTTIPEQLGRIGYVMSDKTGTLTQNSMTFRSLRIGVGSYDTLTSADYDALRELVHTAYVADDAPDEPRCTRARQLVSDVSGVSGTTDGAVLLRTLNGATFAPCPLGVQGGGLATQQVINRRLLEALRSLALCNTVTPILREGAPEDADVDAESTLRCWSASYLRELAASQKLPGAPATNTLPAGVDPACNPDVEFITLQASSPDEISLVHMAATLNLTLRGRTKEHVLLQTPLGTTERYRILYTFPFTSASKRMGIVLQDEESGQATLYMKGADSVMLSLAVGETLWVSEQVTALASKGLRTLVFGQRDLTQEEVEEFGRLYKKASEAIENRATRMAEAEATLLRALTITAVTGVEDRLQQDVKLTIQNLQAAGIRVFLLTGDKSDTSRCIATSTGLLTPGTQFYEITRDTYASKLATVPGHSLELMPQRDNLSDRGLITGEKVKASLLFCEYIFTELERIAERGYVDVPVVDGDVLSAVIETLPSFTLKEFRGETIGKTERKLASQAEQAVLQQTGLPDRRRCKKPKYNARLGTGLASMFILTVSRCPSFICARCSPEQKAIITKMVGVMHTDAVCCDTKCRCRRSKVGVLAIGDGGNDVSMIQAASVGVGLAGKEGQQASLAADFSLQRFSDLSSLLLYHGRLNTIRAYGMAHFIFGRGLAITVMQAIFSALFYFSTVPLFTGWLLLGYTVVYTSLPVIAICLDKDLPRSYMLEYPRLYQDSLRNIHGSTRQFLKWIAISIFQGTVIMFLAQFLIGGRPDELSGANFYNMTCMTFTTLIIVELLTLGFSIHEWTPVMFGTELLSLVVYVASIFFLPQYFDYHMILSLLYWVNVSITAASATLPPYIVRWLRQSIRPTNSERLRRQYLRERCHRCKNKCEKEKKRDTNPSESP</sequence>
<evidence type="ECO:0000259" key="9">
    <source>
        <dbReference type="Pfam" id="PF00122"/>
    </source>
</evidence>
<dbReference type="InterPro" id="IPR018303">
    <property type="entry name" value="ATPase_P-typ_P_site"/>
</dbReference>
<feature type="transmembrane region" description="Helical" evidence="8">
    <location>
        <begin position="414"/>
        <end position="433"/>
    </location>
</feature>
<dbReference type="PANTHER" id="PTHR24092">
    <property type="entry name" value="PROBABLE PHOSPHOLIPID-TRANSPORTING ATPASE"/>
    <property type="match status" value="1"/>
</dbReference>
<keyword evidence="13" id="KW-1185">Reference proteome</keyword>
<keyword evidence="6 8" id="KW-0472">Membrane</keyword>
<dbReference type="SFLD" id="SFLDG00002">
    <property type="entry name" value="C1.7:_P-type_atpase_like"/>
    <property type="match status" value="1"/>
</dbReference>
<proteinExistence type="predicted"/>
<feature type="transmembrane region" description="Helical" evidence="8">
    <location>
        <begin position="165"/>
        <end position="181"/>
    </location>
</feature>
<dbReference type="Pfam" id="PF13246">
    <property type="entry name" value="Cation_ATPase"/>
    <property type="match status" value="1"/>
</dbReference>
<dbReference type="SFLD" id="SFLDF00027">
    <property type="entry name" value="p-type_atpase"/>
    <property type="match status" value="1"/>
</dbReference>
<dbReference type="PROSITE" id="PS00154">
    <property type="entry name" value="ATPASE_E1_E2"/>
    <property type="match status" value="1"/>
</dbReference>
<dbReference type="InterPro" id="IPR032631">
    <property type="entry name" value="P-type_ATPase_N"/>
</dbReference>
<feature type="region of interest" description="Disordered" evidence="7">
    <location>
        <begin position="18"/>
        <end position="40"/>
    </location>
</feature>
<dbReference type="SFLD" id="SFLDS00003">
    <property type="entry name" value="Haloacid_Dehalogenase"/>
    <property type="match status" value="1"/>
</dbReference>
<feature type="transmembrane region" description="Helical" evidence="8">
    <location>
        <begin position="187"/>
        <end position="208"/>
    </location>
</feature>
<dbReference type="InterPro" id="IPR044492">
    <property type="entry name" value="P_typ_ATPase_HD_dom"/>
</dbReference>
<evidence type="ECO:0000256" key="3">
    <source>
        <dbReference type="ARBA" id="ARBA00022723"/>
    </source>
</evidence>
<feature type="transmembrane region" description="Helical" evidence="8">
    <location>
        <begin position="1283"/>
        <end position="1302"/>
    </location>
</feature>
<dbReference type="InterPro" id="IPR032630">
    <property type="entry name" value="P_typ_ATPase_c"/>
</dbReference>
<evidence type="ECO:0000313" key="13">
    <source>
        <dbReference type="Proteomes" id="UP000315496"/>
    </source>
</evidence>
<dbReference type="InterPro" id="IPR008250">
    <property type="entry name" value="ATPase_P-typ_transduc_dom_A_sf"/>
</dbReference>
<feature type="transmembrane region" description="Helical" evidence="8">
    <location>
        <begin position="1314"/>
        <end position="1334"/>
    </location>
</feature>
<dbReference type="Pfam" id="PF16212">
    <property type="entry name" value="PhoLip_ATPase_C"/>
    <property type="match status" value="1"/>
</dbReference>
<dbReference type="Pfam" id="PF00122">
    <property type="entry name" value="E1-E2_ATPase"/>
    <property type="match status" value="1"/>
</dbReference>
<dbReference type="SUPFAM" id="SSF81665">
    <property type="entry name" value="Calcium ATPase, transmembrane domain M"/>
    <property type="match status" value="1"/>
</dbReference>